<gene>
    <name evidence="2" type="ORF">F443_03411</name>
</gene>
<accession>V9FSC5</accession>
<reference evidence="2 3" key="1">
    <citation type="submission" date="2013-11" db="EMBL/GenBank/DDBJ databases">
        <title>The Genome Sequence of Phytophthora parasitica P1569.</title>
        <authorList>
            <consortium name="The Broad Institute Genomics Platform"/>
            <person name="Russ C."/>
            <person name="Tyler B."/>
            <person name="Panabieres F."/>
            <person name="Shan W."/>
            <person name="Tripathy S."/>
            <person name="Grunwald N."/>
            <person name="Machado M."/>
            <person name="Johnson C.S."/>
            <person name="Arredondo F."/>
            <person name="Hong C."/>
            <person name="Coffey M."/>
            <person name="Young S.K."/>
            <person name="Zeng Q."/>
            <person name="Gargeya S."/>
            <person name="Fitzgerald M."/>
            <person name="Abouelleil A."/>
            <person name="Alvarado L."/>
            <person name="Chapman S.B."/>
            <person name="Gainer-Dewar J."/>
            <person name="Goldberg J."/>
            <person name="Griggs A."/>
            <person name="Gujja S."/>
            <person name="Hansen M."/>
            <person name="Howarth C."/>
            <person name="Imamovic A."/>
            <person name="Ireland A."/>
            <person name="Larimer J."/>
            <person name="McCowan C."/>
            <person name="Murphy C."/>
            <person name="Pearson M."/>
            <person name="Poon T.W."/>
            <person name="Priest M."/>
            <person name="Roberts A."/>
            <person name="Saif S."/>
            <person name="Shea T."/>
            <person name="Sykes S."/>
            <person name="Wortman J."/>
            <person name="Nusbaum C."/>
            <person name="Birren B."/>
        </authorList>
    </citation>
    <scope>NUCLEOTIDE SEQUENCE [LARGE SCALE GENOMIC DNA]</scope>
    <source>
        <strain evidence="2 3">P1569</strain>
    </source>
</reference>
<proteinExistence type="predicted"/>
<keyword evidence="3" id="KW-1185">Reference proteome</keyword>
<comment type="caution">
    <text evidence="2">The sequence shown here is derived from an EMBL/GenBank/DDBJ whole genome shotgun (WGS) entry which is preliminary data.</text>
</comment>
<organism evidence="2 3">
    <name type="scientific">Phytophthora nicotianae P1569</name>
    <dbReference type="NCBI Taxonomy" id="1317065"/>
    <lineage>
        <taxon>Eukaryota</taxon>
        <taxon>Sar</taxon>
        <taxon>Stramenopiles</taxon>
        <taxon>Oomycota</taxon>
        <taxon>Peronosporomycetes</taxon>
        <taxon>Peronosporales</taxon>
        <taxon>Peronosporaceae</taxon>
        <taxon>Phytophthora</taxon>
    </lineage>
</organism>
<dbReference type="Proteomes" id="UP000018721">
    <property type="component" value="Unassembled WGS sequence"/>
</dbReference>
<evidence type="ECO:0000313" key="2">
    <source>
        <dbReference type="EMBL" id="ETI53688.1"/>
    </source>
</evidence>
<feature type="compositionally biased region" description="Basic and acidic residues" evidence="1">
    <location>
        <begin position="1"/>
        <end position="10"/>
    </location>
</feature>
<sequence>GERWGEEAKTVPRRGPPKQGTEAAQSEDLRRCGQLMDH</sequence>
<protein>
    <submittedName>
        <fullName evidence="2">Uncharacterized protein</fullName>
    </submittedName>
</protein>
<dbReference type="AlphaFoldDB" id="V9FSC5"/>
<dbReference type="EMBL" id="ANIZ01000652">
    <property type="protein sequence ID" value="ETI53688.1"/>
    <property type="molecule type" value="Genomic_DNA"/>
</dbReference>
<feature type="region of interest" description="Disordered" evidence="1">
    <location>
        <begin position="1"/>
        <end position="38"/>
    </location>
</feature>
<name>V9FSC5_PHYNI</name>
<feature type="compositionally biased region" description="Basic and acidic residues" evidence="1">
    <location>
        <begin position="27"/>
        <end position="38"/>
    </location>
</feature>
<evidence type="ECO:0000256" key="1">
    <source>
        <dbReference type="SAM" id="MobiDB-lite"/>
    </source>
</evidence>
<evidence type="ECO:0000313" key="3">
    <source>
        <dbReference type="Proteomes" id="UP000018721"/>
    </source>
</evidence>
<feature type="non-terminal residue" evidence="2">
    <location>
        <position position="1"/>
    </location>
</feature>
<dbReference type="HOGENOM" id="CLU_3338228_0_0_1"/>